<dbReference type="AlphaFoldDB" id="A0A7W9AKM2"/>
<dbReference type="InterPro" id="IPR011006">
    <property type="entry name" value="CheY-like_superfamily"/>
</dbReference>
<dbReference type="SMART" id="SM00267">
    <property type="entry name" value="GGDEF"/>
    <property type="match status" value="1"/>
</dbReference>
<accession>A0A7W9AKM2</accession>
<dbReference type="SUPFAM" id="SSF141868">
    <property type="entry name" value="EAL domain-like"/>
    <property type="match status" value="1"/>
</dbReference>
<name>A0A7W9AKM2_9SPHN</name>
<gene>
    <name evidence="3" type="ORF">FHS49_003254</name>
</gene>
<dbReference type="Gene3D" id="3.20.20.450">
    <property type="entry name" value="EAL domain"/>
    <property type="match status" value="1"/>
</dbReference>
<reference evidence="3 4" key="1">
    <citation type="submission" date="2020-08" db="EMBL/GenBank/DDBJ databases">
        <title>Genomic Encyclopedia of Type Strains, Phase IV (KMG-IV): sequencing the most valuable type-strain genomes for metagenomic binning, comparative biology and taxonomic classification.</title>
        <authorList>
            <person name="Goeker M."/>
        </authorList>
    </citation>
    <scope>NUCLEOTIDE SEQUENCE [LARGE SCALE GENOMIC DNA]</scope>
    <source>
        <strain evidence="3 4">DSM 25079</strain>
    </source>
</reference>
<dbReference type="InterPro" id="IPR043128">
    <property type="entry name" value="Rev_trsase/Diguanyl_cyclase"/>
</dbReference>
<dbReference type="Pfam" id="PF00563">
    <property type="entry name" value="EAL"/>
    <property type="match status" value="1"/>
</dbReference>
<dbReference type="InterPro" id="IPR000160">
    <property type="entry name" value="GGDEF_dom"/>
</dbReference>
<organism evidence="3 4">
    <name type="scientific">Sphingobium boeckii</name>
    <dbReference type="NCBI Taxonomy" id="1082345"/>
    <lineage>
        <taxon>Bacteria</taxon>
        <taxon>Pseudomonadati</taxon>
        <taxon>Pseudomonadota</taxon>
        <taxon>Alphaproteobacteria</taxon>
        <taxon>Sphingomonadales</taxon>
        <taxon>Sphingomonadaceae</taxon>
        <taxon>Sphingobium</taxon>
    </lineage>
</organism>
<dbReference type="InterPro" id="IPR029787">
    <property type="entry name" value="Nucleotide_cyclase"/>
</dbReference>
<dbReference type="CDD" id="cd01948">
    <property type="entry name" value="EAL"/>
    <property type="match status" value="1"/>
</dbReference>
<dbReference type="PROSITE" id="PS50887">
    <property type="entry name" value="GGDEF"/>
    <property type="match status" value="1"/>
</dbReference>
<dbReference type="InterPro" id="IPR035919">
    <property type="entry name" value="EAL_sf"/>
</dbReference>
<dbReference type="SUPFAM" id="SSF52172">
    <property type="entry name" value="CheY-like"/>
    <property type="match status" value="1"/>
</dbReference>
<evidence type="ECO:0000259" key="2">
    <source>
        <dbReference type="PROSITE" id="PS50887"/>
    </source>
</evidence>
<dbReference type="PANTHER" id="PTHR33121">
    <property type="entry name" value="CYCLIC DI-GMP PHOSPHODIESTERASE PDEF"/>
    <property type="match status" value="1"/>
</dbReference>
<dbReference type="Pfam" id="PF00990">
    <property type="entry name" value="GGDEF"/>
    <property type="match status" value="1"/>
</dbReference>
<keyword evidence="4" id="KW-1185">Reference proteome</keyword>
<feature type="domain" description="GGDEF" evidence="2">
    <location>
        <begin position="294"/>
        <end position="431"/>
    </location>
</feature>
<dbReference type="RefSeq" id="WP_425502702.1">
    <property type="nucleotide sequence ID" value="NZ_JACIJC010000005.1"/>
</dbReference>
<dbReference type="PANTHER" id="PTHR33121:SF79">
    <property type="entry name" value="CYCLIC DI-GMP PHOSPHODIESTERASE PDED-RELATED"/>
    <property type="match status" value="1"/>
</dbReference>
<sequence length="694" mass="73956">MAAWGIGLTMETGESPGARRQSPLLLLSFRHRDELAASAEAAGWRTIAARRAEGIERRFLASGAAVAVVDARGALEEGLAAARLLCDTVETNAAALLVLLSRNDVVALDDVFAAGATHYLASPFGDAEFTQALRFAERHAERLTGGTGGALDRARAAVSEMLGWHYARETGLRIGAPLSELLGLDTNKPSRPASLYRLLSLEGREAARGAMLRIKAGARATAFAHDMPGPGGERVAHHLRIDPADGAILGSIETLDTLGDDDMLAERGRRDALTGLRDGIATRRWIEVQVEAQRPLSLMLLSINRFEMINAAFGRDTGDAILRSVARRIERLATAAAGRKALVARIAGAEFAVGLDANVASENVRILAHELSHSLARPFVSGEHVVPLACRIGLAESAGGTEDATGLLRRASAALAEAKASDGNPIRIMTDAEAGVVERDNRLEIDLRRALDQDEIEIVFQPQVSVSSGKIVGVEALARWRHPELGELGAATLFAAAERSTYLVQLSDHVQKRAITQAAAWRPALSGLRLSVNVTAADIAVPGFAERFITLVDESGFARNRLTVEITESGLIEDLGAAASLLAALRQAGFRVAIDDFGTGYSSLAYLKALPLDYLKIDKKLAEDIEGSSRDRVVVRGVIEMAKSLGLSVVAEGVETEMQLTLLAREGCNYYQGFLCSEPVDAAVLEVLLAQGTV</sequence>
<dbReference type="Gene3D" id="3.30.70.270">
    <property type="match status" value="1"/>
</dbReference>
<protein>
    <submittedName>
        <fullName evidence="3">Diguanylate cyclase (GGDEF)-like protein</fullName>
    </submittedName>
</protein>
<dbReference type="InterPro" id="IPR050706">
    <property type="entry name" value="Cyclic-di-GMP_PDE-like"/>
</dbReference>
<feature type="domain" description="EAL" evidence="1">
    <location>
        <begin position="440"/>
        <end position="693"/>
    </location>
</feature>
<dbReference type="InterPro" id="IPR001633">
    <property type="entry name" value="EAL_dom"/>
</dbReference>
<dbReference type="CDD" id="cd01949">
    <property type="entry name" value="GGDEF"/>
    <property type="match status" value="1"/>
</dbReference>
<dbReference type="SUPFAM" id="SSF55073">
    <property type="entry name" value="Nucleotide cyclase"/>
    <property type="match status" value="1"/>
</dbReference>
<evidence type="ECO:0000313" key="3">
    <source>
        <dbReference type="EMBL" id="MBB5687226.1"/>
    </source>
</evidence>
<dbReference type="NCBIfam" id="TIGR00254">
    <property type="entry name" value="GGDEF"/>
    <property type="match status" value="1"/>
</dbReference>
<evidence type="ECO:0000313" key="4">
    <source>
        <dbReference type="Proteomes" id="UP000549617"/>
    </source>
</evidence>
<dbReference type="PROSITE" id="PS50883">
    <property type="entry name" value="EAL"/>
    <property type="match status" value="1"/>
</dbReference>
<comment type="caution">
    <text evidence="3">The sequence shown here is derived from an EMBL/GenBank/DDBJ whole genome shotgun (WGS) entry which is preliminary data.</text>
</comment>
<dbReference type="GO" id="GO:0071111">
    <property type="term" value="F:cyclic-guanylate-specific phosphodiesterase activity"/>
    <property type="evidence" value="ECO:0007669"/>
    <property type="project" value="InterPro"/>
</dbReference>
<dbReference type="SMART" id="SM00052">
    <property type="entry name" value="EAL"/>
    <property type="match status" value="1"/>
</dbReference>
<proteinExistence type="predicted"/>
<dbReference type="Proteomes" id="UP000549617">
    <property type="component" value="Unassembled WGS sequence"/>
</dbReference>
<evidence type="ECO:0000259" key="1">
    <source>
        <dbReference type="PROSITE" id="PS50883"/>
    </source>
</evidence>
<dbReference type="EMBL" id="JACIJC010000005">
    <property type="protein sequence ID" value="MBB5687226.1"/>
    <property type="molecule type" value="Genomic_DNA"/>
</dbReference>